<dbReference type="STRING" id="1941349.STSP1_00136"/>
<feature type="domain" description="CBM-cenC" evidence="3">
    <location>
        <begin position="195"/>
        <end position="327"/>
    </location>
</feature>
<feature type="signal peptide" evidence="2">
    <location>
        <begin position="1"/>
        <end position="20"/>
    </location>
</feature>
<evidence type="ECO:0000259" key="3">
    <source>
        <dbReference type="Pfam" id="PF02018"/>
    </source>
</evidence>
<dbReference type="AlphaFoldDB" id="A0A1W6LJ13"/>
<organism evidence="4 5">
    <name type="scientific">Sedimentisphaera salicampi</name>
    <dbReference type="NCBI Taxonomy" id="1941349"/>
    <lineage>
        <taxon>Bacteria</taxon>
        <taxon>Pseudomonadati</taxon>
        <taxon>Planctomycetota</taxon>
        <taxon>Phycisphaerae</taxon>
        <taxon>Sedimentisphaerales</taxon>
        <taxon>Sedimentisphaeraceae</taxon>
        <taxon>Sedimentisphaera</taxon>
    </lineage>
</organism>
<dbReference type="Gene3D" id="2.60.120.260">
    <property type="entry name" value="Galactose-binding domain-like"/>
    <property type="match status" value="3"/>
</dbReference>
<evidence type="ECO:0000256" key="1">
    <source>
        <dbReference type="ARBA" id="ARBA00022801"/>
    </source>
</evidence>
<evidence type="ECO:0000313" key="4">
    <source>
        <dbReference type="EMBL" id="ARN55771.1"/>
    </source>
</evidence>
<dbReference type="RefSeq" id="WP_085754500.1">
    <property type="nucleotide sequence ID" value="NZ_CP021023.1"/>
</dbReference>
<keyword evidence="2" id="KW-0732">Signal</keyword>
<evidence type="ECO:0000313" key="5">
    <source>
        <dbReference type="Proteomes" id="UP000193334"/>
    </source>
</evidence>
<dbReference type="Pfam" id="PF02018">
    <property type="entry name" value="CBM_4_9"/>
    <property type="match status" value="1"/>
</dbReference>
<protein>
    <submittedName>
        <fullName evidence="4">Carbohydrate binding domain protein</fullName>
    </submittedName>
</protein>
<keyword evidence="5" id="KW-1185">Reference proteome</keyword>
<evidence type="ECO:0000256" key="2">
    <source>
        <dbReference type="SAM" id="SignalP"/>
    </source>
</evidence>
<dbReference type="EMBL" id="CP021023">
    <property type="protein sequence ID" value="ARN55771.1"/>
    <property type="molecule type" value="Genomic_DNA"/>
</dbReference>
<dbReference type="SUPFAM" id="SSF49785">
    <property type="entry name" value="Galactose-binding domain-like"/>
    <property type="match status" value="2"/>
</dbReference>
<name>A0A1W6LJ13_9BACT</name>
<proteinExistence type="predicted"/>
<gene>
    <name evidence="4" type="ORF">STSP1_00136</name>
</gene>
<reference evidence="5" key="1">
    <citation type="submission" date="2017-04" db="EMBL/GenBank/DDBJ databases">
        <title>Comparative genomics and description of representatives of a novel lineage of planctomycetes thriving in anoxic sediments.</title>
        <authorList>
            <person name="Spring S."/>
            <person name="Bunk B."/>
            <person name="Sproer C."/>
        </authorList>
    </citation>
    <scope>NUCLEOTIDE SEQUENCE [LARGE SCALE GENOMIC DNA]</scope>
    <source>
        <strain evidence="5">ST-PulAB-D4</strain>
    </source>
</reference>
<dbReference type="InterPro" id="IPR008979">
    <property type="entry name" value="Galactose-bd-like_sf"/>
</dbReference>
<feature type="chain" id="PRO_5012935877" evidence="2">
    <location>
        <begin position="21"/>
        <end position="751"/>
    </location>
</feature>
<dbReference type="GO" id="GO:0016798">
    <property type="term" value="F:hydrolase activity, acting on glycosyl bonds"/>
    <property type="evidence" value="ECO:0007669"/>
    <property type="project" value="InterPro"/>
</dbReference>
<dbReference type="KEGG" id="pbp:STSP1_00136"/>
<dbReference type="InterPro" id="IPR003305">
    <property type="entry name" value="CenC_carb-bd"/>
</dbReference>
<dbReference type="Proteomes" id="UP000193334">
    <property type="component" value="Chromosome"/>
</dbReference>
<accession>A0A1W6LJ13</accession>
<sequence precursor="true">MKYFAVLSMLLLVCSGAVFAQNYNMEDDLVTNGGAEDDFNVWFHSETNSYISTEDSTEGSKCFELSNVENPYDQAGIRSQRYVVEPDEAFLFTFKYKTLPGFDKFGGPQSLRASVRCFDSDNNYIGAASSVNPLEVTDGEWVTAEYEAVVADPNAAEVDIRITMNTFADADGTVRFDEIHLYTSRMPVYYDTSENLFVNGGFETGDFTNWNPINLTEINSSIFSEGSYSCKFTTTDDGGAEYGKINHTTRPSVTPGGKYLFKCDFKSEAGITVASSITRMVIRFWESGSVVSDYIVTPTTTDGEWQTISQEVVVPDSLDSMDVYTVMNADGSCYMDNMRLHPEMPTVYDASNNLFVNGGFETGDFTNWNPINLVEICGSEVSSGSYSSKFTTTDDGGAGLGKITHQSYPDFSDYDKLLFECDFKSEAGVTVSSANTRFQIRFWDSGSVVGNVQVNPETTNGEWVTLSEEIIVPSPASRVDVFCVMNADGACYMDNMSLYPPLGMGSYGVPHLKNMAGEWLTNDFQPLEPDEPIDDFESYADPNAFSGSWSNTSGSYANRGTGSVSLITDPAEAYSGSQALRWTYDNNGSEERSWVEFNTLFAESVDFGVYDEIHVWLNRHPGNSEEELLYFKFYNETVSQEGIQAVYTLSAEDGSSYSPTGWTEWVIDLNDMNFQSGASEKADLDNVVGMFFGVVGDDTTTGKGSGVIDFDDLSFVDTINCGSNQPVMDLNQDCEVDFEDFVIMGETWVGE</sequence>
<keyword evidence="1" id="KW-0378">Hydrolase</keyword>